<protein>
    <recommendedName>
        <fullName evidence="1">DUF1540 domain-containing protein</fullName>
    </recommendedName>
</protein>
<name>A0A1I2YHU1_9FIRM</name>
<dbReference type="InterPro" id="IPR011437">
    <property type="entry name" value="DUF1540"/>
</dbReference>
<organism evidence="2 3">
    <name type="scientific">Desulfotruncus arcticus DSM 17038</name>
    <dbReference type="NCBI Taxonomy" id="1121424"/>
    <lineage>
        <taxon>Bacteria</taxon>
        <taxon>Bacillati</taxon>
        <taxon>Bacillota</taxon>
        <taxon>Clostridia</taxon>
        <taxon>Eubacteriales</taxon>
        <taxon>Desulfallaceae</taxon>
        <taxon>Desulfotruncus</taxon>
    </lineage>
</organism>
<accession>A0A1I2YHU1</accession>
<gene>
    <name evidence="2" type="ORF">SAMN05660649_04430</name>
</gene>
<dbReference type="RefSeq" id="WP_092474475.1">
    <property type="nucleotide sequence ID" value="NZ_FOOX01000021.1"/>
</dbReference>
<dbReference type="EMBL" id="FOOX01000021">
    <property type="protein sequence ID" value="SFH25170.1"/>
    <property type="molecule type" value="Genomic_DNA"/>
</dbReference>
<dbReference type="Proteomes" id="UP000199337">
    <property type="component" value="Unassembled WGS sequence"/>
</dbReference>
<dbReference type="Pfam" id="PF07561">
    <property type="entry name" value="DUF1540"/>
    <property type="match status" value="1"/>
</dbReference>
<dbReference type="OrthoDB" id="1684758at2"/>
<evidence type="ECO:0000259" key="1">
    <source>
        <dbReference type="Pfam" id="PF07561"/>
    </source>
</evidence>
<dbReference type="STRING" id="341036.SAMN05660649_04430"/>
<evidence type="ECO:0000313" key="2">
    <source>
        <dbReference type="EMBL" id="SFH25170.1"/>
    </source>
</evidence>
<proteinExistence type="predicted"/>
<keyword evidence="3" id="KW-1185">Reference proteome</keyword>
<feature type="domain" description="DUF1540" evidence="1">
    <location>
        <begin position="6"/>
        <end position="46"/>
    </location>
</feature>
<dbReference type="AlphaFoldDB" id="A0A1I2YHU1"/>
<reference evidence="3" key="1">
    <citation type="submission" date="2016-10" db="EMBL/GenBank/DDBJ databases">
        <authorList>
            <person name="Varghese N."/>
            <person name="Submissions S."/>
        </authorList>
    </citation>
    <scope>NUCLEOTIDE SEQUENCE [LARGE SCALE GENOMIC DNA]</scope>
    <source>
        <strain evidence="3">DSM 17038</strain>
    </source>
</reference>
<evidence type="ECO:0000313" key="3">
    <source>
        <dbReference type="Proteomes" id="UP000199337"/>
    </source>
</evidence>
<sequence>MSHVTKCMCEECHYNENFNCHADGIEVKSSGDNKIETSDGTCCNTFKPKG</sequence>